<organism evidence="3 4">
    <name type="scientific">Marisediminicola antarctica</name>
    <dbReference type="NCBI Taxonomy" id="674079"/>
    <lineage>
        <taxon>Bacteria</taxon>
        <taxon>Bacillati</taxon>
        <taxon>Actinomycetota</taxon>
        <taxon>Actinomycetes</taxon>
        <taxon>Micrococcales</taxon>
        <taxon>Microbacteriaceae</taxon>
        <taxon>Marisediminicola</taxon>
    </lineage>
</organism>
<dbReference type="Proteomes" id="UP000464507">
    <property type="component" value="Chromosome"/>
</dbReference>
<dbReference type="PANTHER" id="PTHR46268:SF6">
    <property type="entry name" value="UNIVERSAL STRESS PROTEIN UP12"/>
    <property type="match status" value="1"/>
</dbReference>
<evidence type="ECO:0000259" key="2">
    <source>
        <dbReference type="Pfam" id="PF00582"/>
    </source>
</evidence>
<evidence type="ECO:0000313" key="3">
    <source>
        <dbReference type="EMBL" id="QHO69246.1"/>
    </source>
</evidence>
<dbReference type="RefSeq" id="WP_161885614.1">
    <property type="nucleotide sequence ID" value="NZ_CP017146.1"/>
</dbReference>
<dbReference type="Gene3D" id="3.40.50.620">
    <property type="entry name" value="HUPs"/>
    <property type="match status" value="1"/>
</dbReference>
<reference evidence="3 4" key="1">
    <citation type="submission" date="2016-09" db="EMBL/GenBank/DDBJ databases">
        <title>Complete genome sequence of microbes from the polar regions.</title>
        <authorList>
            <person name="Liao L."/>
            <person name="Chen B."/>
        </authorList>
    </citation>
    <scope>NUCLEOTIDE SEQUENCE [LARGE SCALE GENOMIC DNA]</scope>
    <source>
        <strain evidence="3 4">ZS314</strain>
    </source>
</reference>
<proteinExistence type="inferred from homology"/>
<dbReference type="EMBL" id="CP017146">
    <property type="protein sequence ID" value="QHO69246.1"/>
    <property type="molecule type" value="Genomic_DNA"/>
</dbReference>
<dbReference type="Pfam" id="PF00582">
    <property type="entry name" value="Usp"/>
    <property type="match status" value="1"/>
</dbReference>
<dbReference type="InterPro" id="IPR006016">
    <property type="entry name" value="UspA"/>
</dbReference>
<dbReference type="OrthoDB" id="3213322at2"/>
<gene>
    <name evidence="3" type="ORF">BHD05_05885</name>
</gene>
<name>A0A7L5AGV5_9MICO</name>
<evidence type="ECO:0000256" key="1">
    <source>
        <dbReference type="ARBA" id="ARBA00008791"/>
    </source>
</evidence>
<dbReference type="KEGG" id="mant:BHD05_05885"/>
<dbReference type="AlphaFoldDB" id="A0A7L5AGV5"/>
<comment type="similarity">
    <text evidence="1">Belongs to the universal stress protein A family.</text>
</comment>
<dbReference type="PANTHER" id="PTHR46268">
    <property type="entry name" value="STRESS RESPONSE PROTEIN NHAX"/>
    <property type="match status" value="1"/>
</dbReference>
<accession>A0A7L5AGV5</accession>
<keyword evidence="4" id="KW-1185">Reference proteome</keyword>
<feature type="domain" description="UspA" evidence="2">
    <location>
        <begin position="9"/>
        <end position="154"/>
    </location>
</feature>
<evidence type="ECO:0000313" key="4">
    <source>
        <dbReference type="Proteomes" id="UP000464507"/>
    </source>
</evidence>
<dbReference type="InterPro" id="IPR014729">
    <property type="entry name" value="Rossmann-like_a/b/a_fold"/>
</dbReference>
<sequence length="169" mass="18483">MDARETPPVIVGVVHDQLDAVVLSAVEFARRFGAELVCASVDRGRYTVREREDGSVSSLPIDPDLPDLAVQEFPEELERHLATLLENRGVRWSTRMLAGDPAHALGQLAARLDAAMIVVGTREAGLRGSIQELLTGSVAAHLAHRQHRPVVVIPLNPLPIDRELPWEQG</sequence>
<protein>
    <recommendedName>
        <fullName evidence="2">UspA domain-containing protein</fullName>
    </recommendedName>
</protein>
<dbReference type="SUPFAM" id="SSF52402">
    <property type="entry name" value="Adenine nucleotide alpha hydrolases-like"/>
    <property type="match status" value="1"/>
</dbReference>